<dbReference type="GO" id="GO:0032049">
    <property type="term" value="P:cardiolipin biosynthetic process"/>
    <property type="evidence" value="ECO:0007669"/>
    <property type="project" value="TreeGrafter"/>
</dbReference>
<dbReference type="Gene3D" id="3.30.870.10">
    <property type="entry name" value="Endonuclease Chain A"/>
    <property type="match status" value="2"/>
</dbReference>
<evidence type="ECO:0000259" key="1">
    <source>
        <dbReference type="PROSITE" id="PS50035"/>
    </source>
</evidence>
<keyword evidence="3" id="KW-1185">Reference proteome</keyword>
<dbReference type="SMART" id="SM00155">
    <property type="entry name" value="PLDc"/>
    <property type="match status" value="2"/>
</dbReference>
<dbReference type="PANTHER" id="PTHR21248:SF12">
    <property type="entry name" value="CARDIOLIPIN SYNTHASE C"/>
    <property type="match status" value="1"/>
</dbReference>
<dbReference type="Proteomes" id="UP000199321">
    <property type="component" value="Unassembled WGS sequence"/>
</dbReference>
<dbReference type="STRING" id="227084.SAMN05421855_102736"/>
<name>A0A1G7FRT3_9FLAO</name>
<proteinExistence type="predicted"/>
<dbReference type="AlphaFoldDB" id="A0A1G7FRT3"/>
<dbReference type="InterPro" id="IPR001736">
    <property type="entry name" value="PLipase_D/transphosphatidylase"/>
</dbReference>
<dbReference type="PROSITE" id="PS50035">
    <property type="entry name" value="PLD"/>
    <property type="match status" value="1"/>
</dbReference>
<gene>
    <name evidence="2" type="ORF">SAMN05421855_102736</name>
</gene>
<organism evidence="2 3">
    <name type="scientific">Ulvibacter litoralis</name>
    <dbReference type="NCBI Taxonomy" id="227084"/>
    <lineage>
        <taxon>Bacteria</taxon>
        <taxon>Pseudomonadati</taxon>
        <taxon>Bacteroidota</taxon>
        <taxon>Flavobacteriia</taxon>
        <taxon>Flavobacteriales</taxon>
        <taxon>Flavobacteriaceae</taxon>
        <taxon>Ulvibacter</taxon>
    </lineage>
</organism>
<feature type="domain" description="PLD phosphodiesterase" evidence="1">
    <location>
        <begin position="690"/>
        <end position="716"/>
    </location>
</feature>
<sequence>MTLTFIKTFKNIYLSYFKLKIFSANRFKNVLFLLIFSFLSSCSQKIVGPTLNTVIPEYLHSNEFEAQNGFILKDNDQAFASKIDIIQKAEKELRLIYYIFDLDESTAYMTNEILKKIEKDKDFSVKLLTDYQWNYKNLDFFRWLEKQQPHGIQQIEIRFYNRPSISVIKFAEFMTLGCANAKQNVENNGLDCTEEKLNYLNKYNQLSLAQAEEMMSVEAKIFLAGFYAKDPNGILFGTQLGYGRDLQTMTESPNGTPTIDEAQKQTLLKVMKLYWSAKTGSTAEKIQAKIQLSIAGLFFGKELKPFLNGVETILPFSLKNLDGSALMTHPEIAYITDYTHHKFILADTKNVQVGGRNCANAYHMHPNELEKKYIFMDTDVYLNLDQNGGALFKNTFEDLWGFSEMVATTSEIESHAPIGFLYLLNQANTLAETECSEITDPLQKAGCTGQVFSSLLDTGYSELVHSTQNEWGEKFHDYLSKYEKEYLAKIINDKHWTQLSELFDSENGFTQNTTFKNSLHSANVIPLKTQEMYYVENVPYSLSPSEVNQPKQRHFGSLYGEEIEHGKMIHKVWEDAFIAACAKSEKTNEPVEVIIHQGYFAPTESVVHQMNKLMNEKICPNVKLKIYTNSIVTTDLTPINFIGRRQLHALFQENKNFDTPKFEYFEYNKSVLDSIVVNNFPLENGVKGTGSFSLHSKVILFDDDIYIGSSNAEFRSYMMDTNNGVFLKDVPEIVASYKKTLKNLEDNNIVIDAKSSLQFRDLTQLRQQEEKDVAELRQRYAMDDRSFLKSRKAQLEYTITQLYEILDQVSVEMEQSLKRKKLKGKSKLDELLKVF</sequence>
<protein>
    <recommendedName>
        <fullName evidence="1">PLD phosphodiesterase domain-containing protein</fullName>
    </recommendedName>
</protein>
<dbReference type="GO" id="GO:0003824">
    <property type="term" value="F:catalytic activity"/>
    <property type="evidence" value="ECO:0007669"/>
    <property type="project" value="InterPro"/>
</dbReference>
<dbReference type="OrthoDB" id="9762009at2"/>
<reference evidence="2 3" key="1">
    <citation type="submission" date="2016-10" db="EMBL/GenBank/DDBJ databases">
        <authorList>
            <person name="de Groot N.N."/>
        </authorList>
    </citation>
    <scope>NUCLEOTIDE SEQUENCE [LARGE SCALE GENOMIC DNA]</scope>
    <source>
        <strain evidence="2 3">DSM 16195</strain>
    </source>
</reference>
<dbReference type="PANTHER" id="PTHR21248">
    <property type="entry name" value="CARDIOLIPIN SYNTHASE"/>
    <property type="match status" value="1"/>
</dbReference>
<dbReference type="SUPFAM" id="SSF56024">
    <property type="entry name" value="Phospholipase D/nuclease"/>
    <property type="match status" value="2"/>
</dbReference>
<accession>A0A1G7FRT3</accession>
<evidence type="ECO:0000313" key="3">
    <source>
        <dbReference type="Proteomes" id="UP000199321"/>
    </source>
</evidence>
<dbReference type="EMBL" id="FNBA01000002">
    <property type="protein sequence ID" value="SDE78611.1"/>
    <property type="molecule type" value="Genomic_DNA"/>
</dbReference>
<evidence type="ECO:0000313" key="2">
    <source>
        <dbReference type="EMBL" id="SDE78611.1"/>
    </source>
</evidence>
<dbReference type="RefSeq" id="WP_139149383.1">
    <property type="nucleotide sequence ID" value="NZ_BMWO01000009.1"/>
</dbReference>